<dbReference type="GO" id="GO:0005634">
    <property type="term" value="C:nucleus"/>
    <property type="evidence" value="ECO:0007669"/>
    <property type="project" value="TreeGrafter"/>
</dbReference>
<evidence type="ECO:0000313" key="6">
    <source>
        <dbReference type="Proteomes" id="UP000215902"/>
    </source>
</evidence>
<sequence>KTNDTVWMRRCLNLANEALEAGEVPVGCVIVSADGNGVELTSGRNRVNEARDATRHAELVAIDALRERLDSAESLLVALSGAALYVSIEPCVMCASALRQLASFKRVVFGGHNERFGGCGSVENVHSDVRLLPELPPLIVEAGLLADEAVELLRQFYRQENAAAPDEKRRRKEPPTMHAS</sequence>
<evidence type="ECO:0000256" key="3">
    <source>
        <dbReference type="ARBA" id="ARBA00022833"/>
    </source>
</evidence>
<dbReference type="Proteomes" id="UP000215902">
    <property type="component" value="Unassembled WGS sequence"/>
</dbReference>
<dbReference type="CDD" id="cd01285">
    <property type="entry name" value="nucleoside_deaminase"/>
    <property type="match status" value="1"/>
</dbReference>
<dbReference type="PANTHER" id="PTHR11079">
    <property type="entry name" value="CYTOSINE DEAMINASE FAMILY MEMBER"/>
    <property type="match status" value="1"/>
</dbReference>
<dbReference type="EMBL" id="NIVC01003668">
    <property type="protein sequence ID" value="PAA50329.1"/>
    <property type="molecule type" value="Genomic_DNA"/>
</dbReference>
<dbReference type="GO" id="GO:0002100">
    <property type="term" value="P:tRNA wobble adenosine to inosine editing"/>
    <property type="evidence" value="ECO:0007669"/>
    <property type="project" value="TreeGrafter"/>
</dbReference>
<gene>
    <name evidence="5" type="ORF">BOX15_Mlig028640g3</name>
</gene>
<feature type="domain" description="CMP/dCMP-type deaminase" evidence="4">
    <location>
        <begin position="2"/>
        <end position="121"/>
    </location>
</feature>
<dbReference type="InterPro" id="IPR016193">
    <property type="entry name" value="Cytidine_deaminase-like"/>
</dbReference>
<proteinExistence type="predicted"/>
<evidence type="ECO:0000259" key="4">
    <source>
        <dbReference type="PROSITE" id="PS51747"/>
    </source>
</evidence>
<comment type="caution">
    <text evidence="5">The sequence shown here is derived from an EMBL/GenBank/DDBJ whole genome shotgun (WGS) entry which is preliminary data.</text>
</comment>
<dbReference type="GO" id="GO:0005737">
    <property type="term" value="C:cytoplasm"/>
    <property type="evidence" value="ECO:0007669"/>
    <property type="project" value="TreeGrafter"/>
</dbReference>
<dbReference type="OrthoDB" id="408702at2759"/>
<keyword evidence="3" id="KW-0862">Zinc</keyword>
<evidence type="ECO:0000313" key="5">
    <source>
        <dbReference type="EMBL" id="PAA50329.1"/>
    </source>
</evidence>
<keyword evidence="1" id="KW-0479">Metal-binding</keyword>
<keyword evidence="2" id="KW-0378">Hydrolase</keyword>
<name>A0A267DP40_9PLAT</name>
<dbReference type="PROSITE" id="PS51747">
    <property type="entry name" value="CYT_DCMP_DEAMINASES_2"/>
    <property type="match status" value="1"/>
</dbReference>
<dbReference type="InterPro" id="IPR016192">
    <property type="entry name" value="APOBEC/CMP_deaminase_Zn-bd"/>
</dbReference>
<dbReference type="PROSITE" id="PS00903">
    <property type="entry name" value="CYT_DCMP_DEAMINASES_1"/>
    <property type="match status" value="1"/>
</dbReference>
<dbReference type="GO" id="GO:0052717">
    <property type="term" value="F:tRNA-specific adenosine-34 deaminase activity"/>
    <property type="evidence" value="ECO:0007669"/>
    <property type="project" value="TreeGrafter"/>
</dbReference>
<reference evidence="5 6" key="1">
    <citation type="submission" date="2017-06" db="EMBL/GenBank/DDBJ databases">
        <title>A platform for efficient transgenesis in Macrostomum lignano, a flatworm model organism for stem cell research.</title>
        <authorList>
            <person name="Berezikov E."/>
        </authorList>
    </citation>
    <scope>NUCLEOTIDE SEQUENCE [LARGE SCALE GENOMIC DNA]</scope>
    <source>
        <strain evidence="5">DV1</strain>
        <tissue evidence="5">Whole organism</tissue>
    </source>
</reference>
<dbReference type="GO" id="GO:0008270">
    <property type="term" value="F:zinc ion binding"/>
    <property type="evidence" value="ECO:0007669"/>
    <property type="project" value="InterPro"/>
</dbReference>
<dbReference type="PANTHER" id="PTHR11079:SF149">
    <property type="entry name" value="TRNA-SPECIFIC ADENOSINE DEAMINASE 2"/>
    <property type="match status" value="1"/>
</dbReference>
<dbReference type="Gene3D" id="3.40.140.10">
    <property type="entry name" value="Cytidine Deaminase, domain 2"/>
    <property type="match status" value="1"/>
</dbReference>
<dbReference type="STRING" id="282301.A0A267DP40"/>
<protein>
    <recommendedName>
        <fullName evidence="4">CMP/dCMP-type deaminase domain-containing protein</fullName>
    </recommendedName>
</protein>
<dbReference type="InterPro" id="IPR002125">
    <property type="entry name" value="CMP_dCMP_dom"/>
</dbReference>
<dbReference type="SUPFAM" id="SSF53927">
    <property type="entry name" value="Cytidine deaminase-like"/>
    <property type="match status" value="1"/>
</dbReference>
<evidence type="ECO:0000256" key="1">
    <source>
        <dbReference type="ARBA" id="ARBA00022723"/>
    </source>
</evidence>
<evidence type="ECO:0000256" key="2">
    <source>
        <dbReference type="ARBA" id="ARBA00022801"/>
    </source>
</evidence>
<accession>A0A267DP40</accession>
<feature type="non-terminal residue" evidence="5">
    <location>
        <position position="1"/>
    </location>
</feature>
<dbReference type="AlphaFoldDB" id="A0A267DP40"/>
<keyword evidence="6" id="KW-1185">Reference proteome</keyword>
<dbReference type="Pfam" id="PF00383">
    <property type="entry name" value="dCMP_cyt_deam_1"/>
    <property type="match status" value="1"/>
</dbReference>
<organism evidence="5 6">
    <name type="scientific">Macrostomum lignano</name>
    <dbReference type="NCBI Taxonomy" id="282301"/>
    <lineage>
        <taxon>Eukaryota</taxon>
        <taxon>Metazoa</taxon>
        <taxon>Spiralia</taxon>
        <taxon>Lophotrochozoa</taxon>
        <taxon>Platyhelminthes</taxon>
        <taxon>Rhabditophora</taxon>
        <taxon>Macrostomorpha</taxon>
        <taxon>Macrostomida</taxon>
        <taxon>Macrostomidae</taxon>
        <taxon>Macrostomum</taxon>
    </lineage>
</organism>